<dbReference type="Gene3D" id="1.10.287.160">
    <property type="entry name" value="HR1 repeat"/>
    <property type="match status" value="1"/>
</dbReference>
<accession>A0ABR1EN55</accession>
<organism evidence="1 2">
    <name type="scientific">Necator americanus</name>
    <name type="common">Human hookworm</name>
    <dbReference type="NCBI Taxonomy" id="51031"/>
    <lineage>
        <taxon>Eukaryota</taxon>
        <taxon>Metazoa</taxon>
        <taxon>Ecdysozoa</taxon>
        <taxon>Nematoda</taxon>
        <taxon>Chromadorea</taxon>
        <taxon>Rhabditida</taxon>
        <taxon>Rhabditina</taxon>
        <taxon>Rhabditomorpha</taxon>
        <taxon>Strongyloidea</taxon>
        <taxon>Ancylostomatidae</taxon>
        <taxon>Bunostominae</taxon>
        <taxon>Necator</taxon>
    </lineage>
</organism>
<evidence type="ECO:0000313" key="1">
    <source>
        <dbReference type="EMBL" id="KAK6764102.1"/>
    </source>
</evidence>
<reference evidence="1 2" key="1">
    <citation type="submission" date="2023-08" db="EMBL/GenBank/DDBJ databases">
        <title>A Necator americanus chromosomal reference genome.</title>
        <authorList>
            <person name="Ilik V."/>
            <person name="Petrzelkova K.J."/>
            <person name="Pardy F."/>
            <person name="Fuh T."/>
            <person name="Niatou-Singa F.S."/>
            <person name="Gouil Q."/>
            <person name="Baker L."/>
            <person name="Ritchie M.E."/>
            <person name="Jex A.R."/>
            <person name="Gazzola D."/>
            <person name="Li H."/>
            <person name="Toshio Fujiwara R."/>
            <person name="Zhan B."/>
            <person name="Aroian R.V."/>
            <person name="Pafco B."/>
            <person name="Schwarz E.M."/>
        </authorList>
    </citation>
    <scope>NUCLEOTIDE SEQUENCE [LARGE SCALE GENOMIC DNA]</scope>
    <source>
        <strain evidence="1 2">Aroian</strain>
        <tissue evidence="1">Whole animal</tissue>
    </source>
</reference>
<sequence length="306" mass="34157">MSTSVLFAGFDFNKATHLRLCRHPQERGVLEFTIQRTAVQCCETDGVDFGMVWTTAPFCNVWEAFVTVPVIEAPPLCTPCIQVRAIEDQLTQVRQMKSLLSGLDASSSHISREDFSCFWNITSRHGLVNGGTCEDDRASLMSLIQDRDNIVAVKLIETDDLSGDGFLLGGSSDMADVVPPAAWSSYNGSQESPAALGESVPREVAQLAEKYQFSIKDERSIQKELKKIIRSAVKKQMRIKAGYVQMQKATNGKKQSDYLKKEVRDLSDQISNMQDDLQILDVYDTGAFDESNCVSSPYWFLKKLVE</sequence>
<protein>
    <submittedName>
        <fullName evidence="1">Uncharacterized protein</fullName>
    </submittedName>
</protein>
<evidence type="ECO:0000313" key="2">
    <source>
        <dbReference type="Proteomes" id="UP001303046"/>
    </source>
</evidence>
<comment type="caution">
    <text evidence="1">The sequence shown here is derived from an EMBL/GenBank/DDBJ whole genome shotgun (WGS) entry which is preliminary data.</text>
</comment>
<dbReference type="EMBL" id="JAVFWL010000006">
    <property type="protein sequence ID" value="KAK6764102.1"/>
    <property type="molecule type" value="Genomic_DNA"/>
</dbReference>
<name>A0ABR1EN55_NECAM</name>
<dbReference type="Proteomes" id="UP001303046">
    <property type="component" value="Unassembled WGS sequence"/>
</dbReference>
<proteinExistence type="predicted"/>
<keyword evidence="2" id="KW-1185">Reference proteome</keyword>
<gene>
    <name evidence="1" type="primary">Necator_chrX.g24598</name>
    <name evidence="1" type="ORF">RB195_024433</name>
</gene>